<keyword evidence="6" id="KW-1015">Disulfide bond</keyword>
<evidence type="ECO:0000256" key="2">
    <source>
        <dbReference type="ARBA" id="ARBA00009748"/>
    </source>
</evidence>
<feature type="domain" description="Bifunctional inhibitor/plant lipid transfer protein/seed storage helical" evidence="10">
    <location>
        <begin position="2"/>
        <end position="59"/>
    </location>
</feature>
<dbReference type="AlphaFoldDB" id="A0AAV1SIN7"/>
<dbReference type="InterPro" id="IPR016140">
    <property type="entry name" value="Bifunc_inhib/LTP/seed_store"/>
</dbReference>
<dbReference type="EMBL" id="CAWUPB010001176">
    <property type="protein sequence ID" value="CAK7349744.1"/>
    <property type="molecule type" value="Genomic_DNA"/>
</dbReference>
<evidence type="ECO:0000256" key="7">
    <source>
        <dbReference type="ARBA" id="ARBA00023180"/>
    </source>
</evidence>
<evidence type="ECO:0000256" key="9">
    <source>
        <dbReference type="SAM" id="MobiDB-lite"/>
    </source>
</evidence>
<evidence type="ECO:0000256" key="5">
    <source>
        <dbReference type="ARBA" id="ARBA00022729"/>
    </source>
</evidence>
<dbReference type="Proteomes" id="UP001314170">
    <property type="component" value="Unassembled WGS sequence"/>
</dbReference>
<sequence length="143" mass="15017">MAQTPVQSCCDSLDQLYQEQPSCICLLLNDTNLSSFPINRTLALELPALCNLQINIAACSGTQPVLSSPPASQVSMGAPSNSSAGRRTNSSIAASPMIEGTPRSSVMGFGIHRSSGVKLEVDGSLVLLVTLAAISLSKTFYWV</sequence>
<keyword evidence="7" id="KW-0325">Glycoprotein</keyword>
<dbReference type="CDD" id="cd00010">
    <property type="entry name" value="AAI_LTSS"/>
    <property type="match status" value="1"/>
</dbReference>
<dbReference type="InterPro" id="IPR043325">
    <property type="entry name" value="LTSS"/>
</dbReference>
<keyword evidence="4" id="KW-0472">Membrane</keyword>
<evidence type="ECO:0000313" key="12">
    <source>
        <dbReference type="Proteomes" id="UP001314170"/>
    </source>
</evidence>
<gene>
    <name evidence="11" type="ORF">DCAF_LOCUS22464</name>
</gene>
<dbReference type="Pfam" id="PF14368">
    <property type="entry name" value="LTP_2"/>
    <property type="match status" value="1"/>
</dbReference>
<comment type="similarity">
    <text evidence="2">Belongs to the plant LTP family.</text>
</comment>
<accession>A0AAV1SIN7</accession>
<dbReference type="PANTHER" id="PTHR33044">
    <property type="entry name" value="BIFUNCTIONAL INHIBITOR/LIPID-TRANSFER PROTEIN/SEED STORAGE 2S ALBUMIN SUPERFAMILY PROTEIN-RELATED"/>
    <property type="match status" value="1"/>
</dbReference>
<keyword evidence="8" id="KW-0449">Lipoprotein</keyword>
<comment type="subcellular location">
    <subcellularLocation>
        <location evidence="1">Cell membrane</location>
        <topology evidence="1">Lipid-anchor</topology>
        <topology evidence="1">GPI-anchor</topology>
    </subcellularLocation>
</comment>
<comment type="caution">
    <text evidence="11">The sequence shown here is derived from an EMBL/GenBank/DDBJ whole genome shotgun (WGS) entry which is preliminary data.</text>
</comment>
<feature type="region of interest" description="Disordered" evidence="9">
    <location>
        <begin position="70"/>
        <end position="91"/>
    </location>
</feature>
<keyword evidence="4" id="KW-0336">GPI-anchor</keyword>
<protein>
    <recommendedName>
        <fullName evidence="10">Bifunctional inhibitor/plant lipid transfer protein/seed storage helical domain-containing protein</fullName>
    </recommendedName>
</protein>
<keyword evidence="12" id="KW-1185">Reference proteome</keyword>
<proteinExistence type="inferred from homology"/>
<name>A0AAV1SIN7_9ROSI</name>
<evidence type="ECO:0000256" key="3">
    <source>
        <dbReference type="ARBA" id="ARBA00022475"/>
    </source>
</evidence>
<keyword evidence="5" id="KW-0732">Signal</keyword>
<evidence type="ECO:0000256" key="8">
    <source>
        <dbReference type="ARBA" id="ARBA00023288"/>
    </source>
</evidence>
<keyword evidence="3" id="KW-1003">Cell membrane</keyword>
<evidence type="ECO:0000256" key="6">
    <source>
        <dbReference type="ARBA" id="ARBA00023157"/>
    </source>
</evidence>
<evidence type="ECO:0000313" key="11">
    <source>
        <dbReference type="EMBL" id="CAK7349744.1"/>
    </source>
</evidence>
<organism evidence="11 12">
    <name type="scientific">Dovyalis caffra</name>
    <dbReference type="NCBI Taxonomy" id="77055"/>
    <lineage>
        <taxon>Eukaryota</taxon>
        <taxon>Viridiplantae</taxon>
        <taxon>Streptophyta</taxon>
        <taxon>Embryophyta</taxon>
        <taxon>Tracheophyta</taxon>
        <taxon>Spermatophyta</taxon>
        <taxon>Magnoliopsida</taxon>
        <taxon>eudicotyledons</taxon>
        <taxon>Gunneridae</taxon>
        <taxon>Pentapetalae</taxon>
        <taxon>rosids</taxon>
        <taxon>fabids</taxon>
        <taxon>Malpighiales</taxon>
        <taxon>Salicaceae</taxon>
        <taxon>Flacourtieae</taxon>
        <taxon>Dovyalis</taxon>
    </lineage>
</organism>
<dbReference type="GO" id="GO:0098552">
    <property type="term" value="C:side of membrane"/>
    <property type="evidence" value="ECO:0007669"/>
    <property type="project" value="UniProtKB-KW"/>
</dbReference>
<dbReference type="InterPro" id="IPR036312">
    <property type="entry name" value="Bifun_inhib/LTP/seed_sf"/>
</dbReference>
<dbReference type="Gene3D" id="1.10.110.10">
    <property type="entry name" value="Plant lipid-transfer and hydrophobic proteins"/>
    <property type="match status" value="1"/>
</dbReference>
<evidence type="ECO:0000256" key="4">
    <source>
        <dbReference type="ARBA" id="ARBA00022622"/>
    </source>
</evidence>
<dbReference type="SUPFAM" id="SSF47699">
    <property type="entry name" value="Bifunctional inhibitor/lipid-transfer protein/seed storage 2S albumin"/>
    <property type="match status" value="1"/>
</dbReference>
<evidence type="ECO:0000259" key="10">
    <source>
        <dbReference type="Pfam" id="PF14368"/>
    </source>
</evidence>
<dbReference type="GO" id="GO:0005886">
    <property type="term" value="C:plasma membrane"/>
    <property type="evidence" value="ECO:0007669"/>
    <property type="project" value="UniProtKB-SubCell"/>
</dbReference>
<reference evidence="11 12" key="1">
    <citation type="submission" date="2024-01" db="EMBL/GenBank/DDBJ databases">
        <authorList>
            <person name="Waweru B."/>
        </authorList>
    </citation>
    <scope>NUCLEOTIDE SEQUENCE [LARGE SCALE GENOMIC DNA]</scope>
</reference>
<evidence type="ECO:0000256" key="1">
    <source>
        <dbReference type="ARBA" id="ARBA00004609"/>
    </source>
</evidence>